<keyword evidence="1" id="KW-0677">Repeat</keyword>
<gene>
    <name evidence="4" type="ORF">SAMN05216551_104259</name>
</gene>
<feature type="compositionally biased region" description="Low complexity" evidence="3">
    <location>
        <begin position="58"/>
        <end position="69"/>
    </location>
</feature>
<dbReference type="EMBL" id="FNLO01000004">
    <property type="protein sequence ID" value="SDV48213.1"/>
    <property type="molecule type" value="Genomic_DNA"/>
</dbReference>
<dbReference type="InterPro" id="IPR011717">
    <property type="entry name" value="TPR-4"/>
</dbReference>
<dbReference type="STRING" id="1770053.SAMN05216551_104259"/>
<dbReference type="OrthoDB" id="9766710at2"/>
<keyword evidence="2" id="KW-0802">TPR repeat</keyword>
<dbReference type="AlphaFoldDB" id="A0A1H2PPI2"/>
<evidence type="ECO:0000256" key="2">
    <source>
        <dbReference type="ARBA" id="ARBA00022803"/>
    </source>
</evidence>
<feature type="region of interest" description="Disordered" evidence="3">
    <location>
        <begin position="1"/>
        <end position="23"/>
    </location>
</feature>
<dbReference type="Gene3D" id="1.25.40.10">
    <property type="entry name" value="Tetratricopeptide repeat domain"/>
    <property type="match status" value="2"/>
</dbReference>
<dbReference type="InterPro" id="IPR019734">
    <property type="entry name" value="TPR_rpt"/>
</dbReference>
<evidence type="ECO:0000313" key="4">
    <source>
        <dbReference type="EMBL" id="SDV48213.1"/>
    </source>
</evidence>
<dbReference type="SUPFAM" id="SSF48452">
    <property type="entry name" value="TPR-like"/>
    <property type="match status" value="3"/>
</dbReference>
<evidence type="ECO:0000313" key="5">
    <source>
        <dbReference type="Proteomes" id="UP000243719"/>
    </source>
</evidence>
<evidence type="ECO:0000256" key="3">
    <source>
        <dbReference type="SAM" id="MobiDB-lite"/>
    </source>
</evidence>
<dbReference type="InterPro" id="IPR051012">
    <property type="entry name" value="CellSynth/LPSAsmb/PSIAsmb"/>
</dbReference>
<name>A0A1H2PPI2_9BURK</name>
<dbReference type="InterPro" id="IPR011990">
    <property type="entry name" value="TPR-like_helical_dom_sf"/>
</dbReference>
<dbReference type="SMART" id="SM00028">
    <property type="entry name" value="TPR"/>
    <property type="match status" value="5"/>
</dbReference>
<reference evidence="5" key="1">
    <citation type="submission" date="2016-09" db="EMBL/GenBank/DDBJ databases">
        <authorList>
            <person name="Varghese N."/>
            <person name="Submissions S."/>
        </authorList>
    </citation>
    <scope>NUCLEOTIDE SEQUENCE [LARGE SCALE GENOMIC DNA]</scope>
    <source>
        <strain evidence="5">JS23</strain>
    </source>
</reference>
<accession>A0A1H2PPI2</accession>
<dbReference type="PANTHER" id="PTHR45586">
    <property type="entry name" value="TPR REPEAT-CONTAINING PROTEIN PA4667"/>
    <property type="match status" value="1"/>
</dbReference>
<feature type="region of interest" description="Disordered" evidence="3">
    <location>
        <begin position="58"/>
        <end position="83"/>
    </location>
</feature>
<dbReference type="Pfam" id="PF13432">
    <property type="entry name" value="TPR_16"/>
    <property type="match status" value="3"/>
</dbReference>
<dbReference type="PANTHER" id="PTHR45586:SF1">
    <property type="entry name" value="LIPOPOLYSACCHARIDE ASSEMBLY PROTEIN B"/>
    <property type="match status" value="1"/>
</dbReference>
<dbReference type="Proteomes" id="UP000243719">
    <property type="component" value="Unassembled WGS sequence"/>
</dbReference>
<evidence type="ECO:0000256" key="1">
    <source>
        <dbReference type="ARBA" id="ARBA00022737"/>
    </source>
</evidence>
<sequence length="655" mass="70046">MNPVVAPHTAGSQPAPSRSEARAAPASLPFRLRASLRTLTLAGFVGALSYGTAYAQDADTPAAPPADAAVVKSNSAPPIRKADASLPNTRLTSQIVYQVLAAEIALQRGQVAPAYQTYMALARESRDPRMAQRAAEIALKAQSPGDALTAARLWRQYAPNSEQAVQLDTSLLVLAGKLDDARPVLVAELARVPQGERGAGIIALQSLLARAPDPVAALALLQDLLKNDLQRPEARFAIARQQIAANDIPGARASLEAALNLKPNFEPAALLLGQMGPAERREAIATLAGYVDRHPDARETRVALAQLYVSDNQPDAARAQFEAMRKQDPLDLTPLLALGMLDLQAKRYDAAEQSFRQYVAGAEKQAAAGTVVDPGQAYLFLAQISLERGDKDGARAWLGKVSPNSSRYVNAQIGRAQLLADAGQYDAARDTLASLQPRDPQEAVAVGRAEAGILFVAKRYPEAEKKLAALSQLVPDDPDVAYDHAMAAERTGHYEVMENELRRLIALDPTNPQAYNALGYSLADRNVRLDEAAKLVEKAVSLAPNDAYIQDSLGWVRYRQGDKTQALSLLQGAWDNKPNAEIGAHLGEVLWRVGRQDDARKTWQAAVALDADDPTLLATLRRFKIEPRAVPGPAAAPSRPGDGSGSVPAATANPS</sequence>
<protein>
    <submittedName>
        <fullName evidence="4">Flp pilus assembly protein TadD, contains TPR repeats</fullName>
    </submittedName>
</protein>
<dbReference type="GO" id="GO:0042802">
    <property type="term" value="F:identical protein binding"/>
    <property type="evidence" value="ECO:0007669"/>
    <property type="project" value="InterPro"/>
</dbReference>
<keyword evidence="5" id="KW-1185">Reference proteome</keyword>
<proteinExistence type="predicted"/>
<feature type="region of interest" description="Disordered" evidence="3">
    <location>
        <begin position="628"/>
        <end position="655"/>
    </location>
</feature>
<organism evidence="4 5">
    <name type="scientific">Chitinasiproducens palmae</name>
    <dbReference type="NCBI Taxonomy" id="1770053"/>
    <lineage>
        <taxon>Bacteria</taxon>
        <taxon>Pseudomonadati</taxon>
        <taxon>Pseudomonadota</taxon>
        <taxon>Betaproteobacteria</taxon>
        <taxon>Burkholderiales</taxon>
        <taxon>Burkholderiaceae</taxon>
        <taxon>Chitinasiproducens</taxon>
    </lineage>
</organism>
<feature type="compositionally biased region" description="Low complexity" evidence="3">
    <location>
        <begin position="14"/>
        <end position="23"/>
    </location>
</feature>
<dbReference type="RefSeq" id="WP_091907186.1">
    <property type="nucleotide sequence ID" value="NZ_FNLO01000004.1"/>
</dbReference>
<dbReference type="Pfam" id="PF07721">
    <property type="entry name" value="TPR_4"/>
    <property type="match status" value="2"/>
</dbReference>